<evidence type="ECO:0008006" key="4">
    <source>
        <dbReference type="Google" id="ProtNLM"/>
    </source>
</evidence>
<evidence type="ECO:0000256" key="1">
    <source>
        <dbReference type="SAM" id="MobiDB-lite"/>
    </source>
</evidence>
<dbReference type="OrthoDB" id="4350027at2"/>
<gene>
    <name evidence="2" type="ORF">ETD83_32250</name>
</gene>
<dbReference type="EMBL" id="VCKW01000233">
    <property type="protein sequence ID" value="TMQ91145.1"/>
    <property type="molecule type" value="Genomic_DNA"/>
</dbReference>
<proteinExistence type="predicted"/>
<dbReference type="RefSeq" id="WP_138648997.1">
    <property type="nucleotide sequence ID" value="NZ_VCKW01000233.1"/>
</dbReference>
<name>A0A5C4J2Y6_9ACTN</name>
<evidence type="ECO:0000313" key="2">
    <source>
        <dbReference type="EMBL" id="TMQ91145.1"/>
    </source>
</evidence>
<protein>
    <recommendedName>
        <fullName evidence="4">DUF885 domain-containing protein</fullName>
    </recommendedName>
</protein>
<comment type="caution">
    <text evidence="2">The sequence shown here is derived from an EMBL/GenBank/DDBJ whole genome shotgun (WGS) entry which is preliminary data.</text>
</comment>
<accession>A0A5C4J2Y6</accession>
<dbReference type="AlphaFoldDB" id="A0A5C4J2Y6"/>
<dbReference type="Proteomes" id="UP000309174">
    <property type="component" value="Unassembled WGS sequence"/>
</dbReference>
<feature type="region of interest" description="Disordered" evidence="1">
    <location>
        <begin position="370"/>
        <end position="402"/>
    </location>
</feature>
<reference evidence="2 3" key="1">
    <citation type="submission" date="2019-05" db="EMBL/GenBank/DDBJ databases">
        <title>Draft genome sequence of Actinomadura sp. 14C53.</title>
        <authorList>
            <person name="Saricaoglu S."/>
            <person name="Isik K."/>
        </authorList>
    </citation>
    <scope>NUCLEOTIDE SEQUENCE [LARGE SCALE GENOMIC DNA]</scope>
    <source>
        <strain evidence="2 3">14C53</strain>
    </source>
</reference>
<sequence length="402" mass="43996">MNLRDEIETLIRAWDAYEVGHGGSPIVDFDCAPGQNASEPAADRLSVYRRFTELRAGATGALAVRLDADLAYLGALIGERRPLDDYVRATQGCGTAGWPDEYLVERAEQARDACADLGIGWGARTNAELREAEGLLDVSEAPDAIRQATEELEPVVREATGSTAPYRLTIETADVDAYWAYWLDGAGQDVRLRLNLPNVEFTQTGARQFALHEVLGHGLQSAGFTAQAEAEDVPWVRLFSIHAPLQVMCEGIAQAWPLFLLPEDKVLIARVRLSHYSQLILAEVHRALNDGAPVGECADYVRTAVPWWTDKSVARYLADRGADVQHRSYMWSYPAGFDWFAALAEADADVSRKVLQAAYRAPLTPADLTDLWPEGPAVGGPGSPIQLGKPPVFRNAQSNPDE</sequence>
<organism evidence="2 3">
    <name type="scientific">Actinomadura soli</name>
    <dbReference type="NCBI Taxonomy" id="2508997"/>
    <lineage>
        <taxon>Bacteria</taxon>
        <taxon>Bacillati</taxon>
        <taxon>Actinomycetota</taxon>
        <taxon>Actinomycetes</taxon>
        <taxon>Streptosporangiales</taxon>
        <taxon>Thermomonosporaceae</taxon>
        <taxon>Actinomadura</taxon>
    </lineage>
</organism>
<keyword evidence="3" id="KW-1185">Reference proteome</keyword>
<evidence type="ECO:0000313" key="3">
    <source>
        <dbReference type="Proteomes" id="UP000309174"/>
    </source>
</evidence>